<keyword evidence="3" id="KW-1185">Reference proteome</keyword>
<proteinExistence type="predicted"/>
<feature type="compositionally biased region" description="Low complexity" evidence="1">
    <location>
        <begin position="315"/>
        <end position="329"/>
    </location>
</feature>
<feature type="compositionally biased region" description="Low complexity" evidence="1">
    <location>
        <begin position="399"/>
        <end position="432"/>
    </location>
</feature>
<dbReference type="OrthoDB" id="1711136at2759"/>
<feature type="compositionally biased region" description="Basic and acidic residues" evidence="1">
    <location>
        <begin position="539"/>
        <end position="548"/>
    </location>
</feature>
<feature type="compositionally biased region" description="Pro residues" evidence="1">
    <location>
        <begin position="433"/>
        <end position="445"/>
    </location>
</feature>
<feature type="non-terminal residue" evidence="2">
    <location>
        <position position="1"/>
    </location>
</feature>
<evidence type="ECO:0000256" key="1">
    <source>
        <dbReference type="SAM" id="MobiDB-lite"/>
    </source>
</evidence>
<feature type="compositionally biased region" description="Low complexity" evidence="1">
    <location>
        <begin position="156"/>
        <end position="171"/>
    </location>
</feature>
<feature type="compositionally biased region" description="Basic and acidic residues" evidence="1">
    <location>
        <begin position="511"/>
        <end position="529"/>
    </location>
</feature>
<organism evidence="2 3">
    <name type="scientific">Phellinidium pouzarii</name>
    <dbReference type="NCBI Taxonomy" id="167371"/>
    <lineage>
        <taxon>Eukaryota</taxon>
        <taxon>Fungi</taxon>
        <taxon>Dikarya</taxon>
        <taxon>Basidiomycota</taxon>
        <taxon>Agaricomycotina</taxon>
        <taxon>Agaricomycetes</taxon>
        <taxon>Hymenochaetales</taxon>
        <taxon>Hymenochaetaceae</taxon>
        <taxon>Phellinidium</taxon>
    </lineage>
</organism>
<feature type="region of interest" description="Disordered" evidence="1">
    <location>
        <begin position="471"/>
        <end position="548"/>
    </location>
</feature>
<name>A0A4S4KA91_9AGAM</name>
<sequence length="548" mass="56261">YKYSQSREVLALVGDAGEHDRLHLFEATVEGGFARKLTLSAGATLELAQLETAARAHQRARDVATSTGAAANLSASDTNAGADAGMRDRERETRVAAAEAHARKRLTFFRKKGNAHNAAGTGTGAPVVAATAGPALAVVDAEAAVHQDQAQAESAASAAAAATTSDTSSTGAGAGAGASRSEEDEEGVKVAIRLSARDIDGRPLCVRNEQVTYLHVVRHGLAPGHGHGQGHSASNVNLNLTSVPRLEGDSSNSNSNTNAADGAGVGAEHAEMEAEDTRPWVVKVVKREARIGPHAFHLHEIYGLTAHSAATATAAAAASSAPSPTSLPTSLPPPADAPPSTDTPVVHTYPPAAPRAHNHIGPCKRSRGGRRDGRMSALPQRATRSRAAPVSPSGRMPRAAGAGAANGTANVMNVEGNANANGEGADGEASAPAPTPAPAPVPPPMTRRKRKAKGWFCPVCRQPYASLLRITTAPPPSAKGDAHGHSLGSTGVADSKRISLASSLEPEQEQENGHDGHGLEHEHDLEHPLADVPALAHENGGRDAERLV</sequence>
<evidence type="ECO:0000313" key="3">
    <source>
        <dbReference type="Proteomes" id="UP000308199"/>
    </source>
</evidence>
<feature type="region of interest" description="Disordered" evidence="1">
    <location>
        <begin position="156"/>
        <end position="186"/>
    </location>
</feature>
<evidence type="ECO:0000313" key="2">
    <source>
        <dbReference type="EMBL" id="THG94803.1"/>
    </source>
</evidence>
<dbReference type="EMBL" id="SGPK01001050">
    <property type="protein sequence ID" value="THG94803.1"/>
    <property type="molecule type" value="Genomic_DNA"/>
</dbReference>
<protein>
    <submittedName>
        <fullName evidence="2">Uncharacterized protein</fullName>
    </submittedName>
</protein>
<comment type="caution">
    <text evidence="2">The sequence shown here is derived from an EMBL/GenBank/DDBJ whole genome shotgun (WGS) entry which is preliminary data.</text>
</comment>
<dbReference type="Proteomes" id="UP000308199">
    <property type="component" value="Unassembled WGS sequence"/>
</dbReference>
<feature type="compositionally biased region" description="Polar residues" evidence="1">
    <location>
        <begin position="66"/>
        <end position="79"/>
    </location>
</feature>
<feature type="region of interest" description="Disordered" evidence="1">
    <location>
        <begin position="66"/>
        <end position="87"/>
    </location>
</feature>
<reference evidence="2 3" key="1">
    <citation type="submission" date="2019-02" db="EMBL/GenBank/DDBJ databases">
        <title>Genome sequencing of the rare red list fungi Phellinidium pouzarii.</title>
        <authorList>
            <person name="Buettner E."/>
            <person name="Kellner H."/>
        </authorList>
    </citation>
    <scope>NUCLEOTIDE SEQUENCE [LARGE SCALE GENOMIC DNA]</scope>
    <source>
        <strain evidence="2 3">DSM 108285</strain>
    </source>
</reference>
<accession>A0A4S4KA91</accession>
<feature type="region of interest" description="Disordered" evidence="1">
    <location>
        <begin position="243"/>
        <end position="276"/>
    </location>
</feature>
<feature type="region of interest" description="Disordered" evidence="1">
    <location>
        <begin position="315"/>
        <end position="451"/>
    </location>
</feature>
<feature type="compositionally biased region" description="Basic residues" evidence="1">
    <location>
        <begin position="356"/>
        <end position="368"/>
    </location>
</feature>
<dbReference type="AlphaFoldDB" id="A0A4S4KA91"/>
<gene>
    <name evidence="2" type="ORF">EW145_g8074</name>
</gene>